<dbReference type="InterPro" id="IPR035901">
    <property type="entry name" value="GIY-YIG_endonuc_sf"/>
</dbReference>
<comment type="caution">
    <text evidence="4">The sequence shown here is derived from an EMBL/GenBank/DDBJ whole genome shotgun (WGS) entry which is preliminary data.</text>
</comment>
<gene>
    <name evidence="4" type="ORF">A2469_04630</name>
</gene>
<protein>
    <recommendedName>
        <fullName evidence="3">GIY-YIG domain-containing protein</fullName>
    </recommendedName>
</protein>
<feature type="transmembrane region" description="Helical" evidence="2">
    <location>
        <begin position="114"/>
        <end position="135"/>
    </location>
</feature>
<dbReference type="PANTHER" id="PTHR34477">
    <property type="entry name" value="UPF0213 PROTEIN YHBQ"/>
    <property type="match status" value="1"/>
</dbReference>
<dbReference type="SUPFAM" id="SSF82771">
    <property type="entry name" value="GIY-YIG endonuclease"/>
    <property type="match status" value="1"/>
</dbReference>
<keyword evidence="2" id="KW-0812">Transmembrane</keyword>
<reference evidence="4 5" key="1">
    <citation type="journal article" date="2016" name="Nat. Commun.">
        <title>Thousands of microbial genomes shed light on interconnected biogeochemical processes in an aquifer system.</title>
        <authorList>
            <person name="Anantharaman K."/>
            <person name="Brown C.T."/>
            <person name="Hug L.A."/>
            <person name="Sharon I."/>
            <person name="Castelle C.J."/>
            <person name="Probst A.J."/>
            <person name="Thomas B.C."/>
            <person name="Singh A."/>
            <person name="Wilkins M.J."/>
            <person name="Karaoz U."/>
            <person name="Brodie E.L."/>
            <person name="Williams K.H."/>
            <person name="Hubbard S.S."/>
            <person name="Banfield J.F."/>
        </authorList>
    </citation>
    <scope>NUCLEOTIDE SEQUENCE [LARGE SCALE GENOMIC DNA]</scope>
</reference>
<keyword evidence="2" id="KW-1133">Transmembrane helix</keyword>
<sequence length="260" mass="29614">MYYVYLLESEKNGKIYVGSTKNLKERLDYHNKKGEFYTRQHKPWKLIYYEAYNKEELARMREKRLKHNGNALRELKKRAGLPSTTSFVKKNEEGLPSTTSFVKRSGAGFSMVEIIIAIAIALFFFSSIYGIISFSNKIMHEGLRKTEAIQFAQEGVEIVRTIKNNNWTDDIAILTSGVAYYPVIVDGRWTLTAVAQPAINGVFTRTITIYSVNRDVNDDIAEAGTDDPKTKRIVASVSWLERGNNEAVSLQAYLTNFLNN</sequence>
<dbReference type="InterPro" id="IPR000305">
    <property type="entry name" value="GIY-YIG_endonuc"/>
</dbReference>
<dbReference type="PANTHER" id="PTHR34477:SF1">
    <property type="entry name" value="UPF0213 PROTEIN YHBQ"/>
    <property type="match status" value="1"/>
</dbReference>
<evidence type="ECO:0000313" key="4">
    <source>
        <dbReference type="EMBL" id="OGH89322.1"/>
    </source>
</evidence>
<evidence type="ECO:0000256" key="1">
    <source>
        <dbReference type="ARBA" id="ARBA00007435"/>
    </source>
</evidence>
<dbReference type="Gene3D" id="3.40.1440.10">
    <property type="entry name" value="GIY-YIG endonuclease"/>
    <property type="match status" value="1"/>
</dbReference>
<dbReference type="PROSITE" id="PS50164">
    <property type="entry name" value="GIY_YIG"/>
    <property type="match status" value="1"/>
</dbReference>
<proteinExistence type="inferred from homology"/>
<dbReference type="InterPro" id="IPR050190">
    <property type="entry name" value="UPF0213_domain"/>
</dbReference>
<dbReference type="Proteomes" id="UP000178895">
    <property type="component" value="Unassembled WGS sequence"/>
</dbReference>
<dbReference type="AlphaFoldDB" id="A0A1F6NZG5"/>
<name>A0A1F6NZG5_9BACT</name>
<accession>A0A1F6NZG5</accession>
<organism evidence="4 5">
    <name type="scientific">Candidatus Magasanikbacteria bacterium RIFOXYC2_FULL_40_16</name>
    <dbReference type="NCBI Taxonomy" id="1798703"/>
    <lineage>
        <taxon>Bacteria</taxon>
        <taxon>Candidatus Magasanikiibacteriota</taxon>
    </lineage>
</organism>
<keyword evidence="2" id="KW-0472">Membrane</keyword>
<dbReference type="SMART" id="SM00465">
    <property type="entry name" value="GIYc"/>
    <property type="match status" value="1"/>
</dbReference>
<evidence type="ECO:0000256" key="2">
    <source>
        <dbReference type="SAM" id="Phobius"/>
    </source>
</evidence>
<comment type="similarity">
    <text evidence="1">Belongs to the UPF0213 family.</text>
</comment>
<evidence type="ECO:0000313" key="5">
    <source>
        <dbReference type="Proteomes" id="UP000178895"/>
    </source>
</evidence>
<dbReference type="EMBL" id="MFQY01000053">
    <property type="protein sequence ID" value="OGH89322.1"/>
    <property type="molecule type" value="Genomic_DNA"/>
</dbReference>
<dbReference type="Pfam" id="PF01541">
    <property type="entry name" value="GIY-YIG"/>
    <property type="match status" value="1"/>
</dbReference>
<dbReference type="CDD" id="cd10449">
    <property type="entry name" value="GIY-YIG_SLX1_like"/>
    <property type="match status" value="1"/>
</dbReference>
<evidence type="ECO:0000259" key="3">
    <source>
        <dbReference type="PROSITE" id="PS50164"/>
    </source>
</evidence>
<feature type="domain" description="GIY-YIG" evidence="3">
    <location>
        <begin position="1"/>
        <end position="78"/>
    </location>
</feature>